<sequence length="1692" mass="192771">MSEKQFESFLVEQLISRCQSELKAGFRYQFKSPDGQNSRLLIDVLLANQTASITDIATDLPYIQIGSVKLIPVLHADNEQGFTENYISRLRDMVAGQQGDFAEAALLIVHNSMLDTLINSAEDLAQPGKVWHPFTLKEQLKTLINPLDKQRTVSETLLDLVYEQIVDNGGTVFGFNKLYGAILDGDLRFDELGLLPDNDLKRYENQKEQIQKRLEENQRLHERIAQITERFPGELVEKLGELDFGEKFIEEHFSEPDRWRETLELGACFEEQKKNRKAGLSLETEESGLTVDLTGRDKAATKAGKRERHLILALHEGETNADFELVFIGDAVEKDQIDVKDASEDKVKLSGINNAGGKRSRVKFSCIDITAPVFCFIRLNRENTGERYSFKIVILPASDFPLENIAHSFLVQVKQKKLLLQMDENQLRISDYSATAELQQPGQVFDCADIGVIDFETMANESAEIGFTVKTNSYNLDFEVEGAVASDALSLPLLLDTERYPRLFDASYFGVFNKSKNKIILDNQEVAPKGRRLTILQWEYQLVSEQLLYRHDEAERNLNAADLNQYPELAQAYCALLLELNKRKCLPSLSGWDAQYIELVRQVVSAFAQATAEIAKNDVLSKEQKQLMQIGFAQFDGAEYITPMHPMVLAYYLYLAEQMLADKQQAQSFADLPRITKERLNPQGLMPYLYHPRHDFSYVQAERDNSFWLQLVPQQDTSFSYVRKLVFEKATEFQAAFSMLFSCGPRAKLLINSVNNHDNTDLFMGLVDLVKTLKDKVPYIHVCLYDDELMYNEFDRFADMGKHEELKQRYELTKGKAKEYADLVVDLLRTRLTYSKFDNRSADEQQYAHISFFRNNQRVERTDVDPAKELSGVVCNGLIAGEAAANKQDSYFTAFGLKGVDTTNLPHLQLAQQYNRLVKPAYKANEQHGKAKSTALAVNDSFRSLLERSYDSSIWTCIIDPKVTLDFFESSKDVVLIHYSDNYTNSTNYDAITLTKQTDLYRKVLERDEKGGHIEEFNAFNGEWLLKMITDNSNERKAKRGIIGAYKYINCLLAHSDITWIPLSVAEMIRVAGNIGLKISESDFSRTVQGFKQGPISDDVLFAGFKDDKLYLLPVEVKTGKRQTHSKGFLQALELKRYLSEDLLGKPDLAGLLYRGLFARQVLMQVEKYKLYNLYDDNYFDELTDRREWWLQGEYQLGELADYPKGFLFVNVEDGTFFDACYGEEQDILKIELPSGWLGDLIRQPLKNMLANASSETLFRVPAQYLLKPQSVKVKIVEQPEQSGIKPQQAAEQIDPLKTIVEAPSIEVASPAPIKTTDGPLKVLFGNDARTEQALYWEPTNTARFMNTNTGIIGTMGTGKTQFTKAMITQLYRNQHNNVNSAPIGMLIFDYKSDYVDDAFIKATQAKKYNLYKLPYNPLSLFGDTPMLPVHTARAFSETMGKAFNLGPKQQLKLRRLVGDAYELAGISKNDPNTWLRPAPTIKDVWALFEESEPAEDSLFAALESLNELEVFESDNSKCLSLYDLIDGITVIELAKYPPEVQSLVVALTLDLFYSQMQKYGKPAVQGDFRQITKVILVDEADNFMSQDFSSLRRIMKEGREYGVGVVLSTQDITHFKTGENNYASYILTWVIHRVAEIRNADIKAIFNVDDKGEQENLMETIRKLEKHFSLYIDGKKTLTKMRDKAFWELLQ</sequence>
<dbReference type="InterPro" id="IPR002789">
    <property type="entry name" value="HerA_central"/>
</dbReference>
<dbReference type="Proteomes" id="UP001375382">
    <property type="component" value="Unassembled WGS sequence"/>
</dbReference>
<feature type="domain" description="Helicase HerA central" evidence="2">
    <location>
        <begin position="1344"/>
        <end position="1550"/>
    </location>
</feature>
<dbReference type="InterPro" id="IPR008571">
    <property type="entry name" value="HerA-like"/>
</dbReference>
<comment type="caution">
    <text evidence="3">The sequence shown here is derived from an EMBL/GenBank/DDBJ whole genome shotgun (WGS) entry which is preliminary data.</text>
</comment>
<keyword evidence="1" id="KW-0175">Coiled coil</keyword>
<dbReference type="NCBIfam" id="TIGR03237">
    <property type="entry name" value="dnd_assoc_2"/>
    <property type="match status" value="1"/>
</dbReference>
<evidence type="ECO:0000313" key="4">
    <source>
        <dbReference type="Proteomes" id="UP001375382"/>
    </source>
</evidence>
<dbReference type="EMBL" id="JALAAR010000017">
    <property type="protein sequence ID" value="MEH8018926.1"/>
    <property type="molecule type" value="Genomic_DNA"/>
</dbReference>
<name>A0ABU8CAB6_9GAMM</name>
<dbReference type="Pfam" id="PF01935">
    <property type="entry name" value="DUF87"/>
    <property type="match status" value="1"/>
</dbReference>
<keyword evidence="4" id="KW-1185">Reference proteome</keyword>
<dbReference type="PANTHER" id="PTHR42957">
    <property type="entry name" value="HELICASE MJ1565-RELATED"/>
    <property type="match status" value="1"/>
</dbReference>
<dbReference type="SUPFAM" id="SSF52540">
    <property type="entry name" value="P-loop containing nucleoside triphosphate hydrolases"/>
    <property type="match status" value="1"/>
</dbReference>
<evidence type="ECO:0000259" key="2">
    <source>
        <dbReference type="Pfam" id="PF01935"/>
    </source>
</evidence>
<dbReference type="RefSeq" id="WP_335737321.1">
    <property type="nucleotide sequence ID" value="NZ_JALAAR010000017.1"/>
</dbReference>
<dbReference type="InterPro" id="IPR027417">
    <property type="entry name" value="P-loop_NTPase"/>
</dbReference>
<accession>A0ABU8CAB6</accession>
<dbReference type="PANTHER" id="PTHR42957:SF1">
    <property type="entry name" value="HELICASE MJ1565-RELATED"/>
    <property type="match status" value="1"/>
</dbReference>
<dbReference type="InterPro" id="IPR017646">
    <property type="entry name" value="Dnd_assoc_2"/>
</dbReference>
<proteinExistence type="predicted"/>
<organism evidence="3 4">
    <name type="scientific">Rheinheimera muenzenbergensis</name>
    <dbReference type="NCBI Taxonomy" id="1193628"/>
    <lineage>
        <taxon>Bacteria</taxon>
        <taxon>Pseudomonadati</taxon>
        <taxon>Pseudomonadota</taxon>
        <taxon>Gammaproteobacteria</taxon>
        <taxon>Chromatiales</taxon>
        <taxon>Chromatiaceae</taxon>
        <taxon>Rheinheimera</taxon>
    </lineage>
</organism>
<dbReference type="Gene3D" id="3.40.50.300">
    <property type="entry name" value="P-loop containing nucleotide triphosphate hydrolases"/>
    <property type="match status" value="2"/>
</dbReference>
<gene>
    <name evidence="3" type="primary">dptH</name>
    <name evidence="3" type="ORF">MN202_16915</name>
</gene>
<evidence type="ECO:0000256" key="1">
    <source>
        <dbReference type="SAM" id="Coils"/>
    </source>
</evidence>
<protein>
    <submittedName>
        <fullName evidence="3">DNA phosphorothioation-dependent restriction protein DptH</fullName>
    </submittedName>
</protein>
<evidence type="ECO:0000313" key="3">
    <source>
        <dbReference type="EMBL" id="MEH8018926.1"/>
    </source>
</evidence>
<reference evidence="3 4" key="1">
    <citation type="journal article" date="2023" name="Ecotoxicol. Environ. Saf.">
        <title>Mercury remediation potential of mercury-resistant strain Rheinheimera metallidurans sp. nov. isolated from a municipal waste dumping site.</title>
        <authorList>
            <person name="Yadav V."/>
            <person name="Manjhi A."/>
            <person name="Vadakedath N."/>
        </authorList>
    </citation>
    <scope>NUCLEOTIDE SEQUENCE [LARGE SCALE GENOMIC DNA]</scope>
    <source>
        <strain evidence="3 4">E-49</strain>
    </source>
</reference>
<feature type="coiled-coil region" evidence="1">
    <location>
        <begin position="200"/>
        <end position="230"/>
    </location>
</feature>